<evidence type="ECO:0000313" key="2">
    <source>
        <dbReference type="Proteomes" id="UP000283975"/>
    </source>
</evidence>
<name>A0A414AT50_9FIRM</name>
<dbReference type="Proteomes" id="UP000283975">
    <property type="component" value="Unassembled WGS sequence"/>
</dbReference>
<dbReference type="RefSeq" id="WP_021894705.1">
    <property type="nucleotide sequence ID" value="NZ_JAUUNS010000221.1"/>
</dbReference>
<proteinExistence type="predicted"/>
<protein>
    <submittedName>
        <fullName evidence="1">Uncharacterized protein</fullName>
    </submittedName>
</protein>
<comment type="caution">
    <text evidence="1">The sequence shown here is derived from an EMBL/GenBank/DDBJ whole genome shotgun (WGS) entry which is preliminary data.</text>
</comment>
<sequence length="112" mass="13156">MSDFNEQRIVTARKVHNCEFCKKQIQPGERYSYESGAFEGDFYTRKLCPECFDMLDTFCKENGYGEFSWDWVTDWLHDLYCHDCPSKEDCDSFPQQCGIIRGNFAGTFARVN</sequence>
<dbReference type="EMBL" id="QSHZ01000020">
    <property type="protein sequence ID" value="RHC54690.1"/>
    <property type="molecule type" value="Genomic_DNA"/>
</dbReference>
<organism evidence="1 2">
    <name type="scientific">Enterocloster bolteae</name>
    <dbReference type="NCBI Taxonomy" id="208479"/>
    <lineage>
        <taxon>Bacteria</taxon>
        <taxon>Bacillati</taxon>
        <taxon>Bacillota</taxon>
        <taxon>Clostridia</taxon>
        <taxon>Lachnospirales</taxon>
        <taxon>Lachnospiraceae</taxon>
        <taxon>Enterocloster</taxon>
    </lineage>
</organism>
<accession>A0A414AT50</accession>
<dbReference type="AlphaFoldDB" id="A0A414AT50"/>
<reference evidence="1 2" key="1">
    <citation type="submission" date="2018-08" db="EMBL/GenBank/DDBJ databases">
        <title>A genome reference for cultivated species of the human gut microbiota.</title>
        <authorList>
            <person name="Zou Y."/>
            <person name="Xue W."/>
            <person name="Luo G."/>
        </authorList>
    </citation>
    <scope>NUCLEOTIDE SEQUENCE [LARGE SCALE GENOMIC DNA]</scope>
    <source>
        <strain evidence="1 2">AM35-14</strain>
    </source>
</reference>
<gene>
    <name evidence="1" type="ORF">DW839_18515</name>
</gene>
<evidence type="ECO:0000313" key="1">
    <source>
        <dbReference type="EMBL" id="RHC54690.1"/>
    </source>
</evidence>